<evidence type="ECO:0000313" key="2">
    <source>
        <dbReference type="EMBL" id="KAF2731881.1"/>
    </source>
</evidence>
<protein>
    <submittedName>
        <fullName evidence="2">Uncharacterized protein</fullName>
    </submittedName>
</protein>
<reference evidence="2" key="1">
    <citation type="journal article" date="2020" name="Stud. Mycol.">
        <title>101 Dothideomycetes genomes: a test case for predicting lifestyles and emergence of pathogens.</title>
        <authorList>
            <person name="Haridas S."/>
            <person name="Albert R."/>
            <person name="Binder M."/>
            <person name="Bloem J."/>
            <person name="Labutti K."/>
            <person name="Salamov A."/>
            <person name="Andreopoulos B."/>
            <person name="Baker S."/>
            <person name="Barry K."/>
            <person name="Bills G."/>
            <person name="Bluhm B."/>
            <person name="Cannon C."/>
            <person name="Castanera R."/>
            <person name="Culley D."/>
            <person name="Daum C."/>
            <person name="Ezra D."/>
            <person name="Gonzalez J."/>
            <person name="Henrissat B."/>
            <person name="Kuo A."/>
            <person name="Liang C."/>
            <person name="Lipzen A."/>
            <person name="Lutzoni F."/>
            <person name="Magnuson J."/>
            <person name="Mondo S."/>
            <person name="Nolan M."/>
            <person name="Ohm R."/>
            <person name="Pangilinan J."/>
            <person name="Park H.-J."/>
            <person name="Ramirez L."/>
            <person name="Alfaro M."/>
            <person name="Sun H."/>
            <person name="Tritt A."/>
            <person name="Yoshinaga Y."/>
            <person name="Zwiers L.-H."/>
            <person name="Turgeon B."/>
            <person name="Goodwin S."/>
            <person name="Spatafora J."/>
            <person name="Crous P."/>
            <person name="Grigoriev I."/>
        </authorList>
    </citation>
    <scope>NUCLEOTIDE SEQUENCE</scope>
    <source>
        <strain evidence="2">CBS 125425</strain>
    </source>
</reference>
<feature type="region of interest" description="Disordered" evidence="1">
    <location>
        <begin position="21"/>
        <end position="112"/>
    </location>
</feature>
<proteinExistence type="predicted"/>
<evidence type="ECO:0000313" key="3">
    <source>
        <dbReference type="Proteomes" id="UP000799444"/>
    </source>
</evidence>
<comment type="caution">
    <text evidence="2">The sequence shown here is derived from an EMBL/GenBank/DDBJ whole genome shotgun (WGS) entry which is preliminary data.</text>
</comment>
<evidence type="ECO:0000256" key="1">
    <source>
        <dbReference type="SAM" id="MobiDB-lite"/>
    </source>
</evidence>
<dbReference type="AlphaFoldDB" id="A0A9P4V078"/>
<gene>
    <name evidence="2" type="ORF">EJ04DRAFT_360486</name>
</gene>
<dbReference type="Proteomes" id="UP000799444">
    <property type="component" value="Unassembled WGS sequence"/>
</dbReference>
<feature type="compositionally biased region" description="Low complexity" evidence="1">
    <location>
        <begin position="84"/>
        <end position="93"/>
    </location>
</feature>
<sequence length="206" mass="21708">MSSTLRLTLIPDTLRSFLGFSKSGSHDAQPLTRTAGAAQSESAPSALQPPPFPATPTHTHTTPQIPPFGINTLPLPTTRRRTAARTTKPTAPRCHGRFSGCAASPSRSKPHSKRLGILDSSPGHLEQPTGQVARTTLRHMGANIDVCTSGGVKDSRLFSSSSSSTLQVAACAQCSTLPHRVDYHLLQTSTPLLTPSSPVLATTLLS</sequence>
<keyword evidence="3" id="KW-1185">Reference proteome</keyword>
<name>A0A9P4V078_9PLEO</name>
<organism evidence="2 3">
    <name type="scientific">Polyplosphaeria fusca</name>
    <dbReference type="NCBI Taxonomy" id="682080"/>
    <lineage>
        <taxon>Eukaryota</taxon>
        <taxon>Fungi</taxon>
        <taxon>Dikarya</taxon>
        <taxon>Ascomycota</taxon>
        <taxon>Pezizomycotina</taxon>
        <taxon>Dothideomycetes</taxon>
        <taxon>Pleosporomycetidae</taxon>
        <taxon>Pleosporales</taxon>
        <taxon>Tetraplosphaeriaceae</taxon>
        <taxon>Polyplosphaeria</taxon>
    </lineage>
</organism>
<accession>A0A9P4V078</accession>
<dbReference type="EMBL" id="ML996187">
    <property type="protein sequence ID" value="KAF2731881.1"/>
    <property type="molecule type" value="Genomic_DNA"/>
</dbReference>